<evidence type="ECO:0000313" key="2">
    <source>
        <dbReference type="EMBL" id="KAJ7419362.1"/>
    </source>
</evidence>
<protein>
    <submittedName>
        <fullName evidence="2">RNA-directed DNA polymerase from mobile element jockey-like protein</fullName>
    </submittedName>
</protein>
<dbReference type="EMBL" id="WHWB01033516">
    <property type="protein sequence ID" value="KAJ7419362.1"/>
    <property type="molecule type" value="Genomic_DNA"/>
</dbReference>
<evidence type="ECO:0000313" key="3">
    <source>
        <dbReference type="Proteomes" id="UP001145742"/>
    </source>
</evidence>
<name>A0ABQ9DH69_9PASS</name>
<gene>
    <name evidence="2" type="ORF">WISP_54310</name>
</gene>
<dbReference type="Proteomes" id="UP001145742">
    <property type="component" value="Unassembled WGS sequence"/>
</dbReference>
<feature type="domain" description="Reverse transcriptase" evidence="1">
    <location>
        <begin position="8"/>
        <end position="187"/>
    </location>
</feature>
<dbReference type="Pfam" id="PF00078">
    <property type="entry name" value="RVT_1"/>
    <property type="match status" value="1"/>
</dbReference>
<dbReference type="PANTHER" id="PTHR33332">
    <property type="entry name" value="REVERSE TRANSCRIPTASE DOMAIN-CONTAINING PROTEIN"/>
    <property type="match status" value="1"/>
</dbReference>
<organism evidence="2 3">
    <name type="scientific">Willisornis vidua</name>
    <name type="common">Xingu scale-backed antbird</name>
    <dbReference type="NCBI Taxonomy" id="1566151"/>
    <lineage>
        <taxon>Eukaryota</taxon>
        <taxon>Metazoa</taxon>
        <taxon>Chordata</taxon>
        <taxon>Craniata</taxon>
        <taxon>Vertebrata</taxon>
        <taxon>Euteleostomi</taxon>
        <taxon>Archelosauria</taxon>
        <taxon>Archosauria</taxon>
        <taxon>Dinosauria</taxon>
        <taxon>Saurischia</taxon>
        <taxon>Theropoda</taxon>
        <taxon>Coelurosauria</taxon>
        <taxon>Aves</taxon>
        <taxon>Neognathae</taxon>
        <taxon>Neoaves</taxon>
        <taxon>Telluraves</taxon>
        <taxon>Australaves</taxon>
        <taxon>Passeriformes</taxon>
        <taxon>Thamnophilidae</taxon>
        <taxon>Willisornis</taxon>
    </lineage>
</organism>
<reference evidence="2" key="1">
    <citation type="submission" date="2019-10" db="EMBL/GenBank/DDBJ databases">
        <authorList>
            <person name="Soares A.E.R."/>
            <person name="Aleixo A."/>
            <person name="Schneider P."/>
            <person name="Miyaki C.Y."/>
            <person name="Schneider M.P."/>
            <person name="Mello C."/>
            <person name="Vasconcelos A.T.R."/>
        </authorList>
    </citation>
    <scope>NUCLEOTIDE SEQUENCE</scope>
    <source>
        <tissue evidence="2">Muscle</tissue>
    </source>
</reference>
<dbReference type="InterPro" id="IPR000477">
    <property type="entry name" value="RT_dom"/>
</dbReference>
<proteinExistence type="predicted"/>
<comment type="caution">
    <text evidence="2">The sequence shown here is derived from an EMBL/GenBank/DDBJ whole genome shotgun (WGS) entry which is preliminary data.</text>
</comment>
<keyword evidence="3" id="KW-1185">Reference proteome</keyword>
<evidence type="ECO:0000259" key="1">
    <source>
        <dbReference type="Pfam" id="PF00078"/>
    </source>
</evidence>
<sequence>MEQITLSAITRDLQGGQGITPSQHGFRRDRSYLTNLMSFHDWVTHLVDERKAVNVVYLDFSKALDTISHCILLEKLAVHGLDRGTLCCMDGWAQRVVVNGVPSSCEPVTIVVPQRSVLGSILLNILTDVLDERIKSTTSKFVNDTKLRGSVIMLKGRRALQRGLDRLDRWAESNSMGFNKAKCQVLHFDHNNPLQRYRLGTEWLESGQAERDFGVWIDRRLNMSQEYSQVAKKANGILTCIRNSVACRMEGSVSSSVLGTG</sequence>
<accession>A0ABQ9DH69</accession>